<evidence type="ECO:0000256" key="6">
    <source>
        <dbReference type="ARBA" id="ARBA00023088"/>
    </source>
</evidence>
<keyword evidence="8" id="KW-0472">Membrane</keyword>
<organism evidence="10 11">
    <name type="scientific">Domibacillus enclensis</name>
    <dbReference type="NCBI Taxonomy" id="1017273"/>
    <lineage>
        <taxon>Bacteria</taxon>
        <taxon>Bacillati</taxon>
        <taxon>Bacillota</taxon>
        <taxon>Bacilli</taxon>
        <taxon>Bacillales</taxon>
        <taxon>Bacillaceae</taxon>
        <taxon>Domibacillus</taxon>
    </lineage>
</organism>
<evidence type="ECO:0000259" key="9">
    <source>
        <dbReference type="PROSITE" id="PS50847"/>
    </source>
</evidence>
<keyword evidence="11" id="KW-1185">Reference proteome</keyword>
<accession>A0ABX4EAZ4</accession>
<name>A0ABX4EAZ4_9BACI</name>
<dbReference type="SUPFAM" id="SSF49478">
    <property type="entry name" value="Cna protein B-type domain"/>
    <property type="match status" value="3"/>
</dbReference>
<comment type="caution">
    <text evidence="10">The sequence shown here is derived from an EMBL/GenBank/DDBJ whole genome shotgun (WGS) entry which is preliminary data.</text>
</comment>
<evidence type="ECO:0000256" key="5">
    <source>
        <dbReference type="ARBA" id="ARBA00022729"/>
    </source>
</evidence>
<dbReference type="Pfam" id="PF17802">
    <property type="entry name" value="SpaA"/>
    <property type="match status" value="3"/>
</dbReference>
<protein>
    <recommendedName>
        <fullName evidence="9">Gram-positive cocci surface proteins LPxTG domain-containing protein</fullName>
    </recommendedName>
</protein>
<comment type="subcellular location">
    <subcellularLocation>
        <location evidence="1">Secreted</location>
        <location evidence="1">Cell wall</location>
        <topology evidence="1">Peptidoglycan-anchor</topology>
    </subcellularLocation>
</comment>
<keyword evidence="5" id="KW-0732">Signal</keyword>
<feature type="region of interest" description="Disordered" evidence="7">
    <location>
        <begin position="456"/>
        <end position="485"/>
    </location>
</feature>
<evidence type="ECO:0000256" key="8">
    <source>
        <dbReference type="SAM" id="Phobius"/>
    </source>
</evidence>
<keyword evidence="8" id="KW-1133">Transmembrane helix</keyword>
<dbReference type="InterPro" id="IPR019931">
    <property type="entry name" value="LPXTG_anchor"/>
</dbReference>
<evidence type="ECO:0000313" key="10">
    <source>
        <dbReference type="EMBL" id="OXS79199.1"/>
    </source>
</evidence>
<dbReference type="SUPFAM" id="SSF49401">
    <property type="entry name" value="Bacterial adhesins"/>
    <property type="match status" value="1"/>
</dbReference>
<feature type="domain" description="Gram-positive cocci surface proteins LPxTG" evidence="9">
    <location>
        <begin position="483"/>
        <end position="515"/>
    </location>
</feature>
<dbReference type="PANTHER" id="PTHR36108:SF13">
    <property type="entry name" value="COLOSSIN-B-RELATED"/>
    <property type="match status" value="1"/>
</dbReference>
<keyword evidence="6" id="KW-0572">Peptidoglycan-anchor</keyword>
<evidence type="ECO:0000313" key="11">
    <source>
        <dbReference type="Proteomes" id="UP000215545"/>
    </source>
</evidence>
<dbReference type="Gene3D" id="2.60.40.10">
    <property type="entry name" value="Immunoglobulins"/>
    <property type="match status" value="3"/>
</dbReference>
<keyword evidence="8" id="KW-0812">Transmembrane</keyword>
<dbReference type="EMBL" id="MWSK01000002">
    <property type="protein sequence ID" value="OXS79199.1"/>
    <property type="molecule type" value="Genomic_DNA"/>
</dbReference>
<reference evidence="11" key="1">
    <citation type="submission" date="2017-03" db="EMBL/GenBank/DDBJ databases">
        <title>Bacillus sp. V-88(T) DSM27956, whole genome shotgun sequencing project.</title>
        <authorList>
            <person name="Dastager S.G."/>
            <person name="Neurgaonkar P.S."/>
            <person name="Dharne M.S."/>
        </authorList>
    </citation>
    <scope>NUCLEOTIDE SEQUENCE [LARGE SCALE GENOMIC DNA]</scope>
    <source>
        <strain evidence="11">DSM 25145</strain>
    </source>
</reference>
<evidence type="ECO:0000256" key="1">
    <source>
        <dbReference type="ARBA" id="ARBA00004168"/>
    </source>
</evidence>
<evidence type="ECO:0000256" key="4">
    <source>
        <dbReference type="ARBA" id="ARBA00022525"/>
    </source>
</evidence>
<dbReference type="Pfam" id="PF00746">
    <property type="entry name" value="Gram_pos_anchor"/>
    <property type="match status" value="1"/>
</dbReference>
<dbReference type="PANTHER" id="PTHR36108">
    <property type="entry name" value="COLOSSIN-B-RELATED"/>
    <property type="match status" value="1"/>
</dbReference>
<sequence length="515" mass="54149">MSCLGCFFSENCSWFLVLVMVKLAKKKKNSAGGEKMKKWLLPIMALFLAAGMMVPAGAKAEMAFFTKSAVTHADGTTAQPYALNEKMTLLLDWTYAGEEPAVYTVPDIFTVTSAEIELQTAEGKKAGTVKTDAAANTVTILVEQAQSGNKGTIAVPVTFNKEKVTKAGTYSAVFPTGETASLTVTEAAAGAIKLVALEKDTKTKLAGSTFTVVNDLGKVVGLLTTNSAGEATVPNLEFGTYTITQTTAPDGYAVPADPWKVDLNAVLVTKEIVHEKATGLTGGLTVSAVEKGTDTPIEGAEFELKTANGLFSKKIVTDSKGKASLTGLAYGTYTLTQLKTTEKYVLPLESWTITVGRQTPIEQKIENTLENPYGALTVELTDASSDKALQGAEYSLFDEEDKLVSKVVTNDKGIASFPNLAAGSYELEETGAPDGYTRSTGKKAVTIKSGETVELELEKTKATSTSSVDSDGSGTTKSASGTLPQTGDASNMMYMLGGVLLAAGGLLLVRKGKRA</sequence>
<dbReference type="Proteomes" id="UP000215545">
    <property type="component" value="Unassembled WGS sequence"/>
</dbReference>
<gene>
    <name evidence="10" type="ORF">B1B05_05350</name>
</gene>
<feature type="compositionally biased region" description="Low complexity" evidence="7">
    <location>
        <begin position="463"/>
        <end position="478"/>
    </location>
</feature>
<dbReference type="InterPro" id="IPR008966">
    <property type="entry name" value="Adhesion_dom_sf"/>
</dbReference>
<dbReference type="InterPro" id="IPR041033">
    <property type="entry name" value="SpaA_PFL_dom_1"/>
</dbReference>
<evidence type="ECO:0000256" key="3">
    <source>
        <dbReference type="ARBA" id="ARBA00022512"/>
    </source>
</evidence>
<proteinExistence type="inferred from homology"/>
<evidence type="ECO:0000256" key="7">
    <source>
        <dbReference type="SAM" id="MobiDB-lite"/>
    </source>
</evidence>
<evidence type="ECO:0000256" key="2">
    <source>
        <dbReference type="ARBA" id="ARBA00007257"/>
    </source>
</evidence>
<keyword evidence="3" id="KW-0134">Cell wall</keyword>
<keyword evidence="4" id="KW-0964">Secreted</keyword>
<dbReference type="InterPro" id="IPR013783">
    <property type="entry name" value="Ig-like_fold"/>
</dbReference>
<feature type="transmembrane region" description="Helical" evidence="8">
    <location>
        <begin position="492"/>
        <end position="509"/>
    </location>
</feature>
<dbReference type="PROSITE" id="PS50847">
    <property type="entry name" value="GRAM_POS_ANCHORING"/>
    <property type="match status" value="1"/>
</dbReference>
<comment type="similarity">
    <text evidence="2">Belongs to the serine-aspartate repeat-containing protein (SDr) family.</text>
</comment>
<dbReference type="NCBIfam" id="TIGR01167">
    <property type="entry name" value="LPXTG_anchor"/>
    <property type="match status" value="1"/>
</dbReference>